<dbReference type="InterPro" id="IPR019814">
    <property type="entry name" value="Translation_initiation_fac_3_N"/>
</dbReference>
<name>A0A1G2V035_9BACT</name>
<reference evidence="7 8" key="1">
    <citation type="journal article" date="2016" name="Nat. Commun.">
        <title>Thousands of microbial genomes shed light on interconnected biogeochemical processes in an aquifer system.</title>
        <authorList>
            <person name="Anantharaman K."/>
            <person name="Brown C.T."/>
            <person name="Hug L.A."/>
            <person name="Sharon I."/>
            <person name="Castelle C.J."/>
            <person name="Probst A.J."/>
            <person name="Thomas B.C."/>
            <person name="Singh A."/>
            <person name="Wilkins M.J."/>
            <person name="Karaoz U."/>
            <person name="Brodie E.L."/>
            <person name="Williams K.H."/>
            <person name="Hubbard S.S."/>
            <person name="Banfield J.F."/>
        </authorList>
    </citation>
    <scope>NUCLEOTIDE SEQUENCE [LARGE SCALE GENOMIC DNA]</scope>
</reference>
<dbReference type="GO" id="GO:0003743">
    <property type="term" value="F:translation initiation factor activity"/>
    <property type="evidence" value="ECO:0007669"/>
    <property type="project" value="UniProtKB-UniRule"/>
</dbReference>
<gene>
    <name evidence="7" type="ORF">A2431_02885</name>
</gene>
<evidence type="ECO:0000259" key="5">
    <source>
        <dbReference type="Pfam" id="PF00707"/>
    </source>
</evidence>
<evidence type="ECO:0000256" key="1">
    <source>
        <dbReference type="ARBA" id="ARBA00005439"/>
    </source>
</evidence>
<dbReference type="InterPro" id="IPR019815">
    <property type="entry name" value="Translation_initiation_fac_3_C"/>
</dbReference>
<dbReference type="InterPro" id="IPR036787">
    <property type="entry name" value="T_IF-3_N_sf"/>
</dbReference>
<dbReference type="PANTHER" id="PTHR10938">
    <property type="entry name" value="TRANSLATION INITIATION FACTOR IF-3"/>
    <property type="match status" value="1"/>
</dbReference>
<feature type="domain" description="Translation initiation factor 3 C-terminal" evidence="5">
    <location>
        <begin position="85"/>
        <end position="169"/>
    </location>
</feature>
<proteinExistence type="inferred from homology"/>
<dbReference type="SUPFAM" id="SSF54364">
    <property type="entry name" value="Translation initiation factor IF3, N-terminal domain"/>
    <property type="match status" value="1"/>
</dbReference>
<evidence type="ECO:0000256" key="2">
    <source>
        <dbReference type="ARBA" id="ARBA00022540"/>
    </source>
</evidence>
<dbReference type="Gene3D" id="3.10.20.80">
    <property type="entry name" value="Translation initiation factor 3 (IF-3), N-terminal domain"/>
    <property type="match status" value="1"/>
</dbReference>
<evidence type="ECO:0000256" key="4">
    <source>
        <dbReference type="NCBIfam" id="TIGR00168"/>
    </source>
</evidence>
<dbReference type="Pfam" id="PF05198">
    <property type="entry name" value="IF3_N"/>
    <property type="match status" value="1"/>
</dbReference>
<organism evidence="7 8">
    <name type="scientific">Candidatus Zambryskibacteria bacterium RIFOXYC1_FULL_39_10</name>
    <dbReference type="NCBI Taxonomy" id="1802779"/>
    <lineage>
        <taxon>Bacteria</taxon>
        <taxon>Candidatus Zambryskiibacteriota</taxon>
    </lineage>
</organism>
<dbReference type="AlphaFoldDB" id="A0A1G2V035"/>
<accession>A0A1G2V035</accession>
<comment type="similarity">
    <text evidence="1">Belongs to the IF-3 family.</text>
</comment>
<dbReference type="GO" id="GO:0032790">
    <property type="term" value="P:ribosome disassembly"/>
    <property type="evidence" value="ECO:0007669"/>
    <property type="project" value="TreeGrafter"/>
</dbReference>
<dbReference type="InterPro" id="IPR001288">
    <property type="entry name" value="Translation_initiation_fac_3"/>
</dbReference>
<evidence type="ECO:0000313" key="8">
    <source>
        <dbReference type="Proteomes" id="UP000177697"/>
    </source>
</evidence>
<keyword evidence="3" id="KW-0648">Protein biosynthesis</keyword>
<evidence type="ECO:0000313" key="7">
    <source>
        <dbReference type="EMBL" id="OHB14968.1"/>
    </source>
</evidence>
<comment type="caution">
    <text evidence="7">The sequence shown here is derived from an EMBL/GenBank/DDBJ whole genome shotgun (WGS) entry which is preliminary data.</text>
</comment>
<dbReference type="InterPro" id="IPR036788">
    <property type="entry name" value="T_IF-3_C_sf"/>
</dbReference>
<dbReference type="GO" id="GO:0043022">
    <property type="term" value="F:ribosome binding"/>
    <property type="evidence" value="ECO:0007669"/>
    <property type="project" value="TreeGrafter"/>
</dbReference>
<protein>
    <recommendedName>
        <fullName evidence="4">Translation initiation factor IF-3</fullName>
    </recommendedName>
</protein>
<dbReference type="Gene3D" id="3.30.110.10">
    <property type="entry name" value="Translation initiation factor 3 (IF-3), C-terminal domain"/>
    <property type="match status" value="1"/>
</dbReference>
<dbReference type="PANTHER" id="PTHR10938:SF0">
    <property type="entry name" value="TRANSLATION INITIATION FACTOR IF-3, MITOCHONDRIAL"/>
    <property type="match status" value="1"/>
</dbReference>
<dbReference type="GO" id="GO:0016020">
    <property type="term" value="C:membrane"/>
    <property type="evidence" value="ECO:0007669"/>
    <property type="project" value="TreeGrafter"/>
</dbReference>
<dbReference type="EMBL" id="MHWW01000011">
    <property type="protein sequence ID" value="OHB14968.1"/>
    <property type="molecule type" value="Genomic_DNA"/>
</dbReference>
<sequence>MILAIKHRINNFIRAENVRLIGPEGENFGVTLTRDALRKALELGLDLVEISPNAVPPIAKITDYGKFLYTENKKQKIIKAKTHTVEIKSLQIKVGTGDHDLNLKAKKAAEWIREGHRVKIDLFLPGRTKYMNEAFLKERLDRVFKLIPEDFKIAEEPKKSPKGLTAMIERAK</sequence>
<dbReference type="Proteomes" id="UP000177697">
    <property type="component" value="Unassembled WGS sequence"/>
</dbReference>
<evidence type="ECO:0000256" key="3">
    <source>
        <dbReference type="ARBA" id="ARBA00022917"/>
    </source>
</evidence>
<evidence type="ECO:0000259" key="6">
    <source>
        <dbReference type="Pfam" id="PF05198"/>
    </source>
</evidence>
<feature type="domain" description="Translation initiation factor 3 N-terminal" evidence="6">
    <location>
        <begin position="9"/>
        <end position="76"/>
    </location>
</feature>
<dbReference type="GO" id="GO:0005829">
    <property type="term" value="C:cytosol"/>
    <property type="evidence" value="ECO:0007669"/>
    <property type="project" value="TreeGrafter"/>
</dbReference>
<keyword evidence="2 7" id="KW-0396">Initiation factor</keyword>
<dbReference type="NCBIfam" id="TIGR00168">
    <property type="entry name" value="infC"/>
    <property type="match status" value="1"/>
</dbReference>
<dbReference type="Pfam" id="PF00707">
    <property type="entry name" value="IF3_C"/>
    <property type="match status" value="1"/>
</dbReference>
<dbReference type="SUPFAM" id="SSF55200">
    <property type="entry name" value="Translation initiation factor IF3, C-terminal domain"/>
    <property type="match status" value="1"/>
</dbReference>